<dbReference type="Proteomes" id="UP000265120">
    <property type="component" value="Chromosome 8"/>
</dbReference>
<organism evidence="10 11">
    <name type="scientific">Cynoglossus semilaevis</name>
    <name type="common">Tongue sole</name>
    <dbReference type="NCBI Taxonomy" id="244447"/>
    <lineage>
        <taxon>Eukaryota</taxon>
        <taxon>Metazoa</taxon>
        <taxon>Chordata</taxon>
        <taxon>Craniata</taxon>
        <taxon>Vertebrata</taxon>
        <taxon>Euteleostomi</taxon>
        <taxon>Actinopterygii</taxon>
        <taxon>Neopterygii</taxon>
        <taxon>Teleostei</taxon>
        <taxon>Neoteleostei</taxon>
        <taxon>Acanthomorphata</taxon>
        <taxon>Carangaria</taxon>
        <taxon>Pleuronectiformes</taxon>
        <taxon>Pleuronectoidei</taxon>
        <taxon>Cynoglossidae</taxon>
        <taxon>Cynoglossinae</taxon>
        <taxon>Cynoglossus</taxon>
    </lineage>
</organism>
<keyword evidence="11" id="KW-1185">Reference proteome</keyword>
<dbReference type="PANTHER" id="PTHR11486">
    <property type="entry name" value="FIBROBLAST GROWTH FACTOR"/>
    <property type="match status" value="1"/>
</dbReference>
<evidence type="ECO:0000256" key="2">
    <source>
        <dbReference type="ARBA" id="ARBA00007936"/>
    </source>
</evidence>
<dbReference type="PROSITE" id="PS00247">
    <property type="entry name" value="HBGF_FGF"/>
    <property type="match status" value="1"/>
</dbReference>
<keyword evidence="5" id="KW-0732">Signal</keyword>
<comment type="similarity">
    <text evidence="2 9">Belongs to the heparin-binding growth factors family.</text>
</comment>
<dbReference type="GO" id="GO:0008083">
    <property type="term" value="F:growth factor activity"/>
    <property type="evidence" value="ECO:0007669"/>
    <property type="project" value="UniProtKB-KW"/>
</dbReference>
<accession>A0A3P8V9H2</accession>
<dbReference type="PRINTS" id="PR00262">
    <property type="entry name" value="IL1HBGF"/>
</dbReference>
<evidence type="ECO:0000256" key="4">
    <source>
        <dbReference type="ARBA" id="ARBA00022525"/>
    </source>
</evidence>
<evidence type="ECO:0000256" key="8">
    <source>
        <dbReference type="ARBA" id="ARBA00023246"/>
    </source>
</evidence>
<reference evidence="10 11" key="1">
    <citation type="journal article" date="2014" name="Nat. Genet.">
        <title>Whole-genome sequence of a flatfish provides insights into ZW sex chromosome evolution and adaptation to a benthic lifestyle.</title>
        <authorList>
            <person name="Chen S."/>
            <person name="Zhang G."/>
            <person name="Shao C."/>
            <person name="Huang Q."/>
            <person name="Liu G."/>
            <person name="Zhang P."/>
            <person name="Song W."/>
            <person name="An N."/>
            <person name="Chalopin D."/>
            <person name="Volff J.N."/>
            <person name="Hong Y."/>
            <person name="Li Q."/>
            <person name="Sha Z."/>
            <person name="Zhou H."/>
            <person name="Xie M."/>
            <person name="Yu Q."/>
            <person name="Liu Y."/>
            <person name="Xiang H."/>
            <person name="Wang N."/>
            <person name="Wu K."/>
            <person name="Yang C."/>
            <person name="Zhou Q."/>
            <person name="Liao X."/>
            <person name="Yang L."/>
            <person name="Hu Q."/>
            <person name="Zhang J."/>
            <person name="Meng L."/>
            <person name="Jin L."/>
            <person name="Tian Y."/>
            <person name="Lian J."/>
            <person name="Yang J."/>
            <person name="Miao G."/>
            <person name="Liu S."/>
            <person name="Liang Z."/>
            <person name="Yan F."/>
            <person name="Li Y."/>
            <person name="Sun B."/>
            <person name="Zhang H."/>
            <person name="Zhang J."/>
            <person name="Zhu Y."/>
            <person name="Du M."/>
            <person name="Zhao Y."/>
            <person name="Schartl M."/>
            <person name="Tang Q."/>
            <person name="Wang J."/>
        </authorList>
    </citation>
    <scope>NUCLEOTIDE SEQUENCE</scope>
</reference>
<dbReference type="SUPFAM" id="SSF50353">
    <property type="entry name" value="Cytokine"/>
    <property type="match status" value="1"/>
</dbReference>
<evidence type="ECO:0000313" key="10">
    <source>
        <dbReference type="Ensembl" id="ENSCSEP00000010789.1"/>
    </source>
</evidence>
<dbReference type="OMA" id="RISGAHN"/>
<dbReference type="GO" id="GO:0051781">
    <property type="term" value="P:positive regulation of cell division"/>
    <property type="evidence" value="ECO:0007669"/>
    <property type="project" value="UniProtKB-KW"/>
</dbReference>
<keyword evidence="7" id="KW-0339">Growth factor</keyword>
<proteinExistence type="inferred from homology"/>
<comment type="subcellular location">
    <subcellularLocation>
        <location evidence="1">Secreted</location>
    </subcellularLocation>
</comment>
<keyword evidence="8" id="KW-0497">Mitogen</keyword>
<reference evidence="10" key="2">
    <citation type="submission" date="2025-08" db="UniProtKB">
        <authorList>
            <consortium name="Ensembl"/>
        </authorList>
    </citation>
    <scope>IDENTIFICATION</scope>
</reference>
<dbReference type="PRINTS" id="PR00263">
    <property type="entry name" value="HBGFFGF"/>
</dbReference>
<dbReference type="STRING" id="244447.ENSCSEP00000010789"/>
<evidence type="ECO:0000256" key="7">
    <source>
        <dbReference type="ARBA" id="ARBA00023030"/>
    </source>
</evidence>
<dbReference type="FunFam" id="2.80.10.50:FF:000033">
    <property type="entry name" value="Fibroblast growth factor"/>
    <property type="match status" value="1"/>
</dbReference>
<evidence type="ECO:0000256" key="1">
    <source>
        <dbReference type="ARBA" id="ARBA00004613"/>
    </source>
</evidence>
<dbReference type="SMART" id="SM00442">
    <property type="entry name" value="FGF"/>
    <property type="match status" value="1"/>
</dbReference>
<gene>
    <name evidence="10" type="primary">FGF6</name>
</gene>
<evidence type="ECO:0000256" key="3">
    <source>
        <dbReference type="ARBA" id="ARBA00022473"/>
    </source>
</evidence>
<evidence type="ECO:0000256" key="9">
    <source>
        <dbReference type="RuleBase" id="RU049442"/>
    </source>
</evidence>
<dbReference type="GO" id="GO:0005576">
    <property type="term" value="C:extracellular region"/>
    <property type="evidence" value="ECO:0007669"/>
    <property type="project" value="UniProtKB-SubCell"/>
</dbReference>
<dbReference type="AlphaFoldDB" id="A0A3P8V9H2"/>
<protein>
    <recommendedName>
        <fullName evidence="9">Fibroblast growth factor</fullName>
        <shortName evidence="9">FGF</shortName>
    </recommendedName>
</protein>
<reference evidence="10" key="3">
    <citation type="submission" date="2025-09" db="UniProtKB">
        <authorList>
            <consortium name="Ensembl"/>
        </authorList>
    </citation>
    <scope>IDENTIFICATION</scope>
</reference>
<keyword evidence="3" id="KW-0217">Developmental protein</keyword>
<dbReference type="GeneTree" id="ENSGT00940000157821"/>
<dbReference type="GO" id="GO:0030154">
    <property type="term" value="P:cell differentiation"/>
    <property type="evidence" value="ECO:0007669"/>
    <property type="project" value="UniProtKB-KW"/>
</dbReference>
<dbReference type="InterPro" id="IPR002209">
    <property type="entry name" value="Fibroblast_GF_fam"/>
</dbReference>
<dbReference type="InterPro" id="IPR008996">
    <property type="entry name" value="IL1/FGF"/>
</dbReference>
<dbReference type="Pfam" id="PF00167">
    <property type="entry name" value="FGF"/>
    <property type="match status" value="1"/>
</dbReference>
<keyword evidence="6" id="KW-0221">Differentiation</keyword>
<dbReference type="InParanoid" id="A0A3P8V9H2"/>
<evidence type="ECO:0000256" key="5">
    <source>
        <dbReference type="ARBA" id="ARBA00022729"/>
    </source>
</evidence>
<evidence type="ECO:0000256" key="6">
    <source>
        <dbReference type="ARBA" id="ARBA00022782"/>
    </source>
</evidence>
<dbReference type="Gene3D" id="2.80.10.50">
    <property type="match status" value="1"/>
</dbReference>
<name>A0A3P8V9H2_CYNSE</name>
<evidence type="ECO:0000313" key="11">
    <source>
        <dbReference type="Proteomes" id="UP000265120"/>
    </source>
</evidence>
<keyword evidence="4" id="KW-0964">Secreted</keyword>
<sequence length="185" mass="20967">MAIAQRCLYYSMSSGARTHWTLPALIVLWTSLWGIASTYPIPSRTNATLLEKNDYLQGIKRVRRLYCNVGIGFHLQVLPDGRISGVHNENQYSLIEISAVDRGIISLYGVRSGLFVAMNSRGRLYGAKYFGEECKFRETLLPNNYNAYESFVYKGFYIGLSKHGRVKRGNKATTAMTVTHFLPRL</sequence>
<dbReference type="Ensembl" id="ENSCSET00000010918.1">
    <property type="protein sequence ID" value="ENSCSEP00000010789.1"/>
    <property type="gene ID" value="ENSCSEG00000006910.1"/>
</dbReference>